<protein>
    <submittedName>
        <fullName evidence="1">Unplaced genomic scaffold SPHSTscaffold_117, whole genome shotgun sequence</fullName>
    </submittedName>
</protein>
<dbReference type="HOGENOM" id="CLU_3033899_0_0_1"/>
<name>A0A0C9VCK9_SPHS4</name>
<gene>
    <name evidence="1" type="ORF">M422DRAFT_262639</name>
</gene>
<sequence length="55" mass="6108">MFGRDSRAGVDDMTGDTTIEAEILSHSVFTSGKRVAIVANSRYAIQNELRCFEQI</sequence>
<evidence type="ECO:0000313" key="1">
    <source>
        <dbReference type="EMBL" id="KIJ35081.1"/>
    </source>
</evidence>
<accession>A0A0C9VCK9</accession>
<dbReference type="EMBL" id="KN837192">
    <property type="protein sequence ID" value="KIJ35081.1"/>
    <property type="molecule type" value="Genomic_DNA"/>
</dbReference>
<proteinExistence type="predicted"/>
<dbReference type="Proteomes" id="UP000054279">
    <property type="component" value="Unassembled WGS sequence"/>
</dbReference>
<reference evidence="1 2" key="1">
    <citation type="submission" date="2014-06" db="EMBL/GenBank/DDBJ databases">
        <title>Evolutionary Origins and Diversification of the Mycorrhizal Mutualists.</title>
        <authorList>
            <consortium name="DOE Joint Genome Institute"/>
            <consortium name="Mycorrhizal Genomics Consortium"/>
            <person name="Kohler A."/>
            <person name="Kuo A."/>
            <person name="Nagy L.G."/>
            <person name="Floudas D."/>
            <person name="Copeland A."/>
            <person name="Barry K.W."/>
            <person name="Cichocki N."/>
            <person name="Veneault-Fourrey C."/>
            <person name="LaButti K."/>
            <person name="Lindquist E.A."/>
            <person name="Lipzen A."/>
            <person name="Lundell T."/>
            <person name="Morin E."/>
            <person name="Murat C."/>
            <person name="Riley R."/>
            <person name="Ohm R."/>
            <person name="Sun H."/>
            <person name="Tunlid A."/>
            <person name="Henrissat B."/>
            <person name="Grigoriev I.V."/>
            <person name="Hibbett D.S."/>
            <person name="Martin F."/>
        </authorList>
    </citation>
    <scope>NUCLEOTIDE SEQUENCE [LARGE SCALE GENOMIC DNA]</scope>
    <source>
        <strain evidence="1 2">SS14</strain>
    </source>
</reference>
<keyword evidence="2" id="KW-1185">Reference proteome</keyword>
<dbReference type="AlphaFoldDB" id="A0A0C9VCK9"/>
<organism evidence="1 2">
    <name type="scientific">Sphaerobolus stellatus (strain SS14)</name>
    <dbReference type="NCBI Taxonomy" id="990650"/>
    <lineage>
        <taxon>Eukaryota</taxon>
        <taxon>Fungi</taxon>
        <taxon>Dikarya</taxon>
        <taxon>Basidiomycota</taxon>
        <taxon>Agaricomycotina</taxon>
        <taxon>Agaricomycetes</taxon>
        <taxon>Phallomycetidae</taxon>
        <taxon>Geastrales</taxon>
        <taxon>Sphaerobolaceae</taxon>
        <taxon>Sphaerobolus</taxon>
    </lineage>
</organism>
<evidence type="ECO:0000313" key="2">
    <source>
        <dbReference type="Proteomes" id="UP000054279"/>
    </source>
</evidence>